<evidence type="ECO:0000313" key="3">
    <source>
        <dbReference type="Proteomes" id="UP001262032"/>
    </source>
</evidence>
<dbReference type="EMBL" id="JAVDWN010000010">
    <property type="protein sequence ID" value="MDR7164894.1"/>
    <property type="molecule type" value="Genomic_DNA"/>
</dbReference>
<feature type="domain" description="HNH nuclease" evidence="1">
    <location>
        <begin position="79"/>
        <end position="120"/>
    </location>
</feature>
<gene>
    <name evidence="2" type="ORF">J2X12_002932</name>
</gene>
<dbReference type="Gene3D" id="3.90.75.20">
    <property type="match status" value="1"/>
</dbReference>
<name>A0AAW8NEU2_PSEOX</name>
<protein>
    <recommendedName>
        <fullName evidence="1">HNH nuclease domain-containing protein</fullName>
    </recommendedName>
</protein>
<evidence type="ECO:0000313" key="2">
    <source>
        <dbReference type="EMBL" id="MDR7164894.1"/>
    </source>
</evidence>
<dbReference type="GeneID" id="97424157"/>
<dbReference type="AlphaFoldDB" id="A0AAW8NEU2"/>
<dbReference type="InterPro" id="IPR003615">
    <property type="entry name" value="HNH_nuc"/>
</dbReference>
<sequence length="195" mass="21900">MGGWLLFCCPKTGGSIEEIEEWRKFGDYSVSSLGRVRRDIRGYSRWLHADPILNGWITVRGYRAYVLRIDGEKREYTGHVLVAEVFIGPRPEGMYVCHGNGNPLDNRLSNLRYDTPAGNAADAQRHGTFHRGSRTGGSKLKEDDVLEIFTLLREGAVPQVEIAKRYGVKASCITGIKKGRSWAWLNPSQSLFAEV</sequence>
<comment type="caution">
    <text evidence="2">The sequence shown here is derived from an EMBL/GenBank/DDBJ whole genome shotgun (WGS) entry which is preliminary data.</text>
</comment>
<proteinExistence type="predicted"/>
<dbReference type="RefSeq" id="WP_310114019.1">
    <property type="nucleotide sequence ID" value="NZ_JAVDTN010000017.1"/>
</dbReference>
<accession>A0AAW8NEU2</accession>
<dbReference type="InterPro" id="IPR044925">
    <property type="entry name" value="His-Me_finger_sf"/>
</dbReference>
<dbReference type="SUPFAM" id="SSF54060">
    <property type="entry name" value="His-Me finger endonucleases"/>
    <property type="match status" value="1"/>
</dbReference>
<dbReference type="Proteomes" id="UP001262032">
    <property type="component" value="Unassembled WGS sequence"/>
</dbReference>
<organism evidence="2 3">
    <name type="scientific">Pseudarthrobacter oxydans</name>
    <name type="common">Arthrobacter oxydans</name>
    <dbReference type="NCBI Taxonomy" id="1671"/>
    <lineage>
        <taxon>Bacteria</taxon>
        <taxon>Bacillati</taxon>
        <taxon>Actinomycetota</taxon>
        <taxon>Actinomycetes</taxon>
        <taxon>Micrococcales</taxon>
        <taxon>Micrococcaceae</taxon>
        <taxon>Pseudarthrobacter</taxon>
    </lineage>
</organism>
<reference evidence="2" key="1">
    <citation type="submission" date="2023-07" db="EMBL/GenBank/DDBJ databases">
        <title>Sorghum-associated microbial communities from plants grown in Nebraska, USA.</title>
        <authorList>
            <person name="Schachtman D."/>
        </authorList>
    </citation>
    <scope>NUCLEOTIDE SEQUENCE</scope>
    <source>
        <strain evidence="2">BE261</strain>
    </source>
</reference>
<evidence type="ECO:0000259" key="1">
    <source>
        <dbReference type="Pfam" id="PF13392"/>
    </source>
</evidence>
<dbReference type="Pfam" id="PF13392">
    <property type="entry name" value="HNH_3"/>
    <property type="match status" value="1"/>
</dbReference>